<evidence type="ECO:0000313" key="1">
    <source>
        <dbReference type="EMBL" id="QGY43940.1"/>
    </source>
</evidence>
<accession>A0A6I6JS77</accession>
<dbReference type="Proteomes" id="UP000428260">
    <property type="component" value="Chromosome"/>
</dbReference>
<dbReference type="EMBL" id="CP046401">
    <property type="protein sequence ID" value="QGY43940.1"/>
    <property type="molecule type" value="Genomic_DNA"/>
</dbReference>
<proteinExistence type="predicted"/>
<reference evidence="1 2" key="1">
    <citation type="submission" date="2019-11" db="EMBL/GenBank/DDBJ databases">
        <authorList>
            <person name="Zheng R.K."/>
            <person name="Sun C.M."/>
        </authorList>
    </citation>
    <scope>NUCLEOTIDE SEQUENCE [LARGE SCALE GENOMIC DNA]</scope>
    <source>
        <strain evidence="1 2">WC007</strain>
    </source>
</reference>
<sequence>MKRFNRKHSKGKYLIAFLIYNLLFLTTIYAQEVVYWQGISVKNPAAIGTPSDWIFGNYLFTNLNKLTSGDEKGPTGWAMGADYQISPETGSVGMTYTNTQMGKEKANQLEMSYAYSFPFENGILNGGLSFGLQK</sequence>
<name>A0A6I6JS77_9BACT</name>
<evidence type="ECO:0008006" key="3">
    <source>
        <dbReference type="Google" id="ProtNLM"/>
    </source>
</evidence>
<organism evidence="1 2">
    <name type="scientific">Maribellus comscasis</name>
    <dbReference type="NCBI Taxonomy" id="2681766"/>
    <lineage>
        <taxon>Bacteria</taxon>
        <taxon>Pseudomonadati</taxon>
        <taxon>Bacteroidota</taxon>
        <taxon>Bacteroidia</taxon>
        <taxon>Marinilabiliales</taxon>
        <taxon>Prolixibacteraceae</taxon>
        <taxon>Maribellus</taxon>
    </lineage>
</organism>
<dbReference type="RefSeq" id="WP_158865567.1">
    <property type="nucleotide sequence ID" value="NZ_CP046401.1"/>
</dbReference>
<gene>
    <name evidence="1" type="ORF">GM418_09805</name>
</gene>
<dbReference type="KEGG" id="mcos:GM418_09805"/>
<protein>
    <recommendedName>
        <fullName evidence="3">Type IX secretion system membrane protein PorP/SprF</fullName>
    </recommendedName>
</protein>
<evidence type="ECO:0000313" key="2">
    <source>
        <dbReference type="Proteomes" id="UP000428260"/>
    </source>
</evidence>
<keyword evidence="2" id="KW-1185">Reference proteome</keyword>
<dbReference type="AlphaFoldDB" id="A0A6I6JS77"/>